<dbReference type="AlphaFoldDB" id="A0AAN6PNT2"/>
<keyword evidence="2" id="KW-1185">Reference proteome</keyword>
<protein>
    <submittedName>
        <fullName evidence="1">Uncharacterized protein</fullName>
    </submittedName>
</protein>
<dbReference type="Proteomes" id="UP001303115">
    <property type="component" value="Unassembled WGS sequence"/>
</dbReference>
<evidence type="ECO:0000313" key="2">
    <source>
        <dbReference type="Proteomes" id="UP001303115"/>
    </source>
</evidence>
<gene>
    <name evidence="1" type="ORF">C8A01DRAFT_33741</name>
</gene>
<comment type="caution">
    <text evidence="1">The sequence shown here is derived from an EMBL/GenBank/DDBJ whole genome shotgun (WGS) entry which is preliminary data.</text>
</comment>
<dbReference type="EMBL" id="MU854344">
    <property type="protein sequence ID" value="KAK4042241.1"/>
    <property type="molecule type" value="Genomic_DNA"/>
</dbReference>
<evidence type="ECO:0000313" key="1">
    <source>
        <dbReference type="EMBL" id="KAK4042241.1"/>
    </source>
</evidence>
<name>A0AAN6PNT2_9PEZI</name>
<proteinExistence type="predicted"/>
<sequence length="76" mass="9298">MRLIPLWTWKDTPQRSFFRLYEAFCAGHEEFIGYETEYFWKHSRPAGTVELLRDHTPTTTRLTTRPRKRKFVDTIY</sequence>
<reference evidence="2" key="1">
    <citation type="journal article" date="2023" name="Mol. Phylogenet. Evol.">
        <title>Genome-scale phylogeny and comparative genomics of the fungal order Sordariales.</title>
        <authorList>
            <person name="Hensen N."/>
            <person name="Bonometti L."/>
            <person name="Westerberg I."/>
            <person name="Brannstrom I.O."/>
            <person name="Guillou S."/>
            <person name="Cros-Aarteil S."/>
            <person name="Calhoun S."/>
            <person name="Haridas S."/>
            <person name="Kuo A."/>
            <person name="Mondo S."/>
            <person name="Pangilinan J."/>
            <person name="Riley R."/>
            <person name="LaButti K."/>
            <person name="Andreopoulos B."/>
            <person name="Lipzen A."/>
            <person name="Chen C."/>
            <person name="Yan M."/>
            <person name="Daum C."/>
            <person name="Ng V."/>
            <person name="Clum A."/>
            <person name="Steindorff A."/>
            <person name="Ohm R.A."/>
            <person name="Martin F."/>
            <person name="Silar P."/>
            <person name="Natvig D.O."/>
            <person name="Lalanne C."/>
            <person name="Gautier V."/>
            <person name="Ament-Velasquez S.L."/>
            <person name="Kruys A."/>
            <person name="Hutchinson M.I."/>
            <person name="Powell A.J."/>
            <person name="Barry K."/>
            <person name="Miller A.N."/>
            <person name="Grigoriev I.V."/>
            <person name="Debuchy R."/>
            <person name="Gladieux P."/>
            <person name="Hiltunen Thoren M."/>
            <person name="Johannesson H."/>
        </authorList>
    </citation>
    <scope>NUCLEOTIDE SEQUENCE [LARGE SCALE GENOMIC DNA]</scope>
    <source>
        <strain evidence="2">CBS 284.82</strain>
    </source>
</reference>
<organism evidence="1 2">
    <name type="scientific">Parachaetomium inaequale</name>
    <dbReference type="NCBI Taxonomy" id="2588326"/>
    <lineage>
        <taxon>Eukaryota</taxon>
        <taxon>Fungi</taxon>
        <taxon>Dikarya</taxon>
        <taxon>Ascomycota</taxon>
        <taxon>Pezizomycotina</taxon>
        <taxon>Sordariomycetes</taxon>
        <taxon>Sordariomycetidae</taxon>
        <taxon>Sordariales</taxon>
        <taxon>Chaetomiaceae</taxon>
        <taxon>Parachaetomium</taxon>
    </lineage>
</organism>
<accession>A0AAN6PNT2</accession>